<reference evidence="1" key="2">
    <citation type="submission" date="2007-03" db="EMBL/GenBank/DDBJ databases">
        <authorList>
            <consortium name="The International Medicago Genome Annotation Group"/>
        </authorList>
    </citation>
    <scope>NUCLEOTIDE SEQUENCE</scope>
</reference>
<dbReference type="AlphaFoldDB" id="A2Q2K2"/>
<proteinExistence type="predicted"/>
<gene>
    <name evidence="1" type="ORF">MtrDRAFT_AC151000g30v2</name>
</gene>
<name>A2Q2K2_MEDTR</name>
<reference evidence="1" key="1">
    <citation type="submission" date="2005-01" db="EMBL/GenBank/DDBJ databases">
        <authorList>
            <person name="Town C.D."/>
        </authorList>
    </citation>
    <scope>NUCLEOTIDE SEQUENCE</scope>
</reference>
<sequence length="38" mass="4277">MAYSPSTQQQGGSTKLQLYHLPLSTRGMCECVSIRYKI</sequence>
<organism evidence="1">
    <name type="scientific">Medicago truncatula</name>
    <name type="common">Barrel medic</name>
    <name type="synonym">Medicago tribuloides</name>
    <dbReference type="NCBI Taxonomy" id="3880"/>
    <lineage>
        <taxon>Eukaryota</taxon>
        <taxon>Viridiplantae</taxon>
        <taxon>Streptophyta</taxon>
        <taxon>Embryophyta</taxon>
        <taxon>Tracheophyta</taxon>
        <taxon>Spermatophyta</taxon>
        <taxon>Magnoliopsida</taxon>
        <taxon>eudicotyledons</taxon>
        <taxon>Gunneridae</taxon>
        <taxon>Pentapetalae</taxon>
        <taxon>rosids</taxon>
        <taxon>fabids</taxon>
        <taxon>Fabales</taxon>
        <taxon>Fabaceae</taxon>
        <taxon>Papilionoideae</taxon>
        <taxon>50 kb inversion clade</taxon>
        <taxon>NPAAA clade</taxon>
        <taxon>Hologalegina</taxon>
        <taxon>IRL clade</taxon>
        <taxon>Trifolieae</taxon>
        <taxon>Medicago</taxon>
    </lineage>
</organism>
<accession>A2Q2K2</accession>
<evidence type="ECO:0000313" key="1">
    <source>
        <dbReference type="EMBL" id="ABN06139.1"/>
    </source>
</evidence>
<protein>
    <submittedName>
        <fullName evidence="1">Uncharacterized protein</fullName>
    </submittedName>
</protein>
<dbReference type="EMBL" id="AC151000">
    <property type="protein sequence ID" value="ABN06139.1"/>
    <property type="molecule type" value="Genomic_DNA"/>
</dbReference>